<reference evidence="2" key="1">
    <citation type="journal article" date="2023" name="G3 (Bethesda)">
        <title>A reference genome for the long-term kleptoplast-retaining sea slug Elysia crispata morphotype clarki.</title>
        <authorList>
            <person name="Eastman K.E."/>
            <person name="Pendleton A.L."/>
            <person name="Shaikh M.A."/>
            <person name="Suttiyut T."/>
            <person name="Ogas R."/>
            <person name="Tomko P."/>
            <person name="Gavelis G."/>
            <person name="Widhalm J.R."/>
            <person name="Wisecaver J.H."/>
        </authorList>
    </citation>
    <scope>NUCLEOTIDE SEQUENCE</scope>
    <source>
        <strain evidence="2">ECLA1</strain>
    </source>
</reference>
<organism evidence="2 3">
    <name type="scientific">Elysia crispata</name>
    <name type="common">lettuce slug</name>
    <dbReference type="NCBI Taxonomy" id="231223"/>
    <lineage>
        <taxon>Eukaryota</taxon>
        <taxon>Metazoa</taxon>
        <taxon>Spiralia</taxon>
        <taxon>Lophotrochozoa</taxon>
        <taxon>Mollusca</taxon>
        <taxon>Gastropoda</taxon>
        <taxon>Heterobranchia</taxon>
        <taxon>Euthyneura</taxon>
        <taxon>Panpulmonata</taxon>
        <taxon>Sacoglossa</taxon>
        <taxon>Placobranchoidea</taxon>
        <taxon>Plakobranchidae</taxon>
        <taxon>Elysia</taxon>
    </lineage>
</organism>
<keyword evidence="3" id="KW-1185">Reference proteome</keyword>
<keyword evidence="1" id="KW-1133">Transmembrane helix</keyword>
<dbReference type="Proteomes" id="UP001283361">
    <property type="component" value="Unassembled WGS sequence"/>
</dbReference>
<feature type="transmembrane region" description="Helical" evidence="1">
    <location>
        <begin position="32"/>
        <end position="57"/>
    </location>
</feature>
<proteinExistence type="predicted"/>
<evidence type="ECO:0000313" key="2">
    <source>
        <dbReference type="EMBL" id="KAK3763609.1"/>
    </source>
</evidence>
<sequence>MASHLKVSTAVHLAGYMVIMASHLKVSTAVHLAGYMVIMVSHLMVSTAVHLIGHMVIMASHLKRRGPALRQAPTVCGPLVRQANGKVRNKNHNTGVDSCLGLVVSLAERRSPSCLASAVFLLLF</sequence>
<feature type="transmembrane region" description="Helical" evidence="1">
    <location>
        <begin position="7"/>
        <end position="26"/>
    </location>
</feature>
<keyword evidence="1" id="KW-0472">Membrane</keyword>
<protein>
    <submittedName>
        <fullName evidence="2">Uncharacterized protein</fullName>
    </submittedName>
</protein>
<dbReference type="AlphaFoldDB" id="A0AAE0Z662"/>
<comment type="caution">
    <text evidence="2">The sequence shown here is derived from an EMBL/GenBank/DDBJ whole genome shotgun (WGS) entry which is preliminary data.</text>
</comment>
<dbReference type="EMBL" id="JAWDGP010004530">
    <property type="protein sequence ID" value="KAK3763609.1"/>
    <property type="molecule type" value="Genomic_DNA"/>
</dbReference>
<evidence type="ECO:0000313" key="3">
    <source>
        <dbReference type="Proteomes" id="UP001283361"/>
    </source>
</evidence>
<name>A0AAE0Z662_9GAST</name>
<accession>A0AAE0Z662</accession>
<evidence type="ECO:0000256" key="1">
    <source>
        <dbReference type="SAM" id="Phobius"/>
    </source>
</evidence>
<gene>
    <name evidence="2" type="ORF">RRG08_057032</name>
</gene>
<keyword evidence="1" id="KW-0812">Transmembrane</keyword>